<name>A0AA42BP95_9BACI</name>
<dbReference type="Proteomes" id="UP001156102">
    <property type="component" value="Unassembled WGS sequence"/>
</dbReference>
<comment type="caution">
    <text evidence="1">The sequence shown here is derived from an EMBL/GenBank/DDBJ whole genome shotgun (WGS) entry which is preliminary data.</text>
</comment>
<sequence>MIQEALRAFFQSEPGECRTGHRYVLTEQDGTYSISSDAAVEYTGNRIIIECTEENEVRIVLQQAGRPLVHVQRIEMERVVPIRDDGEEALQFVLARMSSRMIQVQLKPFFAVEMGLFWEFCDDCDE</sequence>
<reference evidence="1" key="1">
    <citation type="submission" date="2022-07" db="EMBL/GenBank/DDBJ databases">
        <authorList>
            <person name="Li W.-J."/>
            <person name="Deng Q.-Q."/>
        </authorList>
    </citation>
    <scope>NUCLEOTIDE SEQUENCE</scope>
    <source>
        <strain evidence="1">SYSU M60031</strain>
    </source>
</reference>
<dbReference type="RefSeq" id="WP_254758785.1">
    <property type="nucleotide sequence ID" value="NZ_JANCLT010000004.1"/>
</dbReference>
<dbReference type="AlphaFoldDB" id="A0AA42BP95"/>
<accession>A0AA42BP95</accession>
<evidence type="ECO:0000313" key="2">
    <source>
        <dbReference type="Proteomes" id="UP001156102"/>
    </source>
</evidence>
<evidence type="ECO:0000313" key="1">
    <source>
        <dbReference type="EMBL" id="MCP8968875.1"/>
    </source>
</evidence>
<protein>
    <submittedName>
        <fullName evidence="1">DUF3979 family protein</fullName>
    </submittedName>
</protein>
<dbReference type="EMBL" id="JANCLT010000004">
    <property type="protein sequence ID" value="MCP8968875.1"/>
    <property type="molecule type" value="Genomic_DNA"/>
</dbReference>
<dbReference type="Pfam" id="PF13141">
    <property type="entry name" value="DUF3979"/>
    <property type="match status" value="1"/>
</dbReference>
<keyword evidence="2" id="KW-1185">Reference proteome</keyword>
<proteinExistence type="predicted"/>
<organism evidence="1 2">
    <name type="scientific">Ectobacillus ponti</name>
    <dbReference type="NCBI Taxonomy" id="2961894"/>
    <lineage>
        <taxon>Bacteria</taxon>
        <taxon>Bacillati</taxon>
        <taxon>Bacillota</taxon>
        <taxon>Bacilli</taxon>
        <taxon>Bacillales</taxon>
        <taxon>Bacillaceae</taxon>
        <taxon>Ectobacillus</taxon>
    </lineage>
</organism>
<gene>
    <name evidence="1" type="ORF">NK662_10025</name>
</gene>
<dbReference type="InterPro" id="IPR025045">
    <property type="entry name" value="DUF3979"/>
</dbReference>